<keyword evidence="7" id="KW-1133">Transmembrane helix</keyword>
<evidence type="ECO:0000256" key="9">
    <source>
        <dbReference type="ARBA" id="ARBA00023136"/>
    </source>
</evidence>
<keyword evidence="6" id="KW-0067">ATP-binding</keyword>
<evidence type="ECO:0000313" key="13">
    <source>
        <dbReference type="EMBL" id="ETR69127.1"/>
    </source>
</evidence>
<name>A0A1V1P2N6_9BACT</name>
<keyword evidence="4" id="KW-0812">Transmembrane</keyword>
<dbReference type="Pfam" id="PF00072">
    <property type="entry name" value="Response_reg"/>
    <property type="match status" value="1"/>
</dbReference>
<evidence type="ECO:0000313" key="14">
    <source>
        <dbReference type="Proteomes" id="UP000189670"/>
    </source>
</evidence>
<feature type="domain" description="Response regulatory" evidence="12">
    <location>
        <begin position="1"/>
        <end position="72"/>
    </location>
</feature>
<keyword evidence="11" id="KW-0175">Coiled coil</keyword>
<gene>
    <name evidence="13" type="ORF">OMM_04137</name>
</gene>
<evidence type="ECO:0000256" key="7">
    <source>
        <dbReference type="ARBA" id="ARBA00022989"/>
    </source>
</evidence>
<dbReference type="EMBL" id="ATBP01000730">
    <property type="protein sequence ID" value="ETR69127.1"/>
    <property type="molecule type" value="Genomic_DNA"/>
</dbReference>
<evidence type="ECO:0000256" key="5">
    <source>
        <dbReference type="ARBA" id="ARBA00022741"/>
    </source>
</evidence>
<dbReference type="Proteomes" id="UP000189670">
    <property type="component" value="Unassembled WGS sequence"/>
</dbReference>
<dbReference type="SUPFAM" id="SSF52172">
    <property type="entry name" value="CheY-like"/>
    <property type="match status" value="1"/>
</dbReference>
<evidence type="ECO:0000256" key="10">
    <source>
        <dbReference type="PROSITE-ProRule" id="PRU00169"/>
    </source>
</evidence>
<keyword evidence="9" id="KW-0472">Membrane</keyword>
<organism evidence="13 14">
    <name type="scientific">Candidatus Magnetoglobus multicellularis str. Araruama</name>
    <dbReference type="NCBI Taxonomy" id="890399"/>
    <lineage>
        <taxon>Bacteria</taxon>
        <taxon>Pseudomonadati</taxon>
        <taxon>Thermodesulfobacteriota</taxon>
        <taxon>Desulfobacteria</taxon>
        <taxon>Desulfobacterales</taxon>
        <taxon>Desulfobacteraceae</taxon>
        <taxon>Candidatus Magnetoglobus</taxon>
    </lineage>
</organism>
<sequence length="186" mass="21606">MDIEMPEMDGLEATRKIRNGEVGNQNIQVPIIAMTAHALSSHRQKCFEAGMNDYITKPVNFNELKITIDRVLKLTANEYDSSCAQKKIQNKEKQVINSKQAIARLEGDKALYNLLLQNFKKEYETRMEDIKKCIESKDLKKLFYIHTLSNQNQRLSVQNFFQVYAKKLNLTQIIIFLKICIIFISN</sequence>
<evidence type="ECO:0000256" key="1">
    <source>
        <dbReference type="ARBA" id="ARBA00004651"/>
    </source>
</evidence>
<dbReference type="GO" id="GO:0000160">
    <property type="term" value="P:phosphorelay signal transduction system"/>
    <property type="evidence" value="ECO:0007669"/>
    <property type="project" value="UniProtKB-KW"/>
</dbReference>
<evidence type="ECO:0000256" key="3">
    <source>
        <dbReference type="ARBA" id="ARBA00022553"/>
    </source>
</evidence>
<keyword evidence="3 10" id="KW-0597">Phosphoprotein</keyword>
<evidence type="ECO:0000256" key="6">
    <source>
        <dbReference type="ARBA" id="ARBA00022840"/>
    </source>
</evidence>
<keyword evidence="2" id="KW-1003">Cell membrane</keyword>
<dbReference type="AlphaFoldDB" id="A0A1V1P2N6"/>
<keyword evidence="5" id="KW-0547">Nucleotide-binding</keyword>
<comment type="caution">
    <text evidence="13">The sequence shown here is derived from an EMBL/GenBank/DDBJ whole genome shotgun (WGS) entry which is preliminary data.</text>
</comment>
<dbReference type="PANTHER" id="PTHR45339">
    <property type="entry name" value="HYBRID SIGNAL TRANSDUCTION HISTIDINE KINASE J"/>
    <property type="match status" value="1"/>
</dbReference>
<evidence type="ECO:0000256" key="11">
    <source>
        <dbReference type="SAM" id="Coils"/>
    </source>
</evidence>
<dbReference type="GO" id="GO:0005886">
    <property type="term" value="C:plasma membrane"/>
    <property type="evidence" value="ECO:0007669"/>
    <property type="project" value="UniProtKB-SubCell"/>
</dbReference>
<dbReference type="PANTHER" id="PTHR45339:SF1">
    <property type="entry name" value="HYBRID SIGNAL TRANSDUCTION HISTIDINE KINASE J"/>
    <property type="match status" value="1"/>
</dbReference>
<reference evidence="14" key="1">
    <citation type="submission" date="2012-11" db="EMBL/GenBank/DDBJ databases">
        <authorList>
            <person name="Lucero-Rivera Y.E."/>
            <person name="Tovar-Ramirez D."/>
        </authorList>
    </citation>
    <scope>NUCLEOTIDE SEQUENCE [LARGE SCALE GENOMIC DNA]</scope>
    <source>
        <strain evidence="14">Araruama</strain>
    </source>
</reference>
<feature type="coiled-coil region" evidence="11">
    <location>
        <begin position="88"/>
        <end position="122"/>
    </location>
</feature>
<evidence type="ECO:0000256" key="2">
    <source>
        <dbReference type="ARBA" id="ARBA00022475"/>
    </source>
</evidence>
<dbReference type="InterPro" id="IPR011006">
    <property type="entry name" value="CheY-like_superfamily"/>
</dbReference>
<comment type="subcellular location">
    <subcellularLocation>
        <location evidence="1">Cell membrane</location>
        <topology evidence="1">Multi-pass membrane protein</topology>
    </subcellularLocation>
</comment>
<dbReference type="InterPro" id="IPR036641">
    <property type="entry name" value="HPT_dom_sf"/>
</dbReference>
<protein>
    <recommendedName>
        <fullName evidence="12">Response regulatory domain-containing protein</fullName>
    </recommendedName>
</protein>
<dbReference type="PROSITE" id="PS50110">
    <property type="entry name" value="RESPONSE_REGULATORY"/>
    <property type="match status" value="1"/>
</dbReference>
<dbReference type="CDD" id="cd17546">
    <property type="entry name" value="REC_hyHK_CKI1_RcsC-like"/>
    <property type="match status" value="1"/>
</dbReference>
<dbReference type="GO" id="GO:0005524">
    <property type="term" value="F:ATP binding"/>
    <property type="evidence" value="ECO:0007669"/>
    <property type="project" value="UniProtKB-KW"/>
</dbReference>
<accession>A0A1V1P2N6</accession>
<dbReference type="InterPro" id="IPR001789">
    <property type="entry name" value="Sig_transdc_resp-reg_receiver"/>
</dbReference>
<dbReference type="Gene3D" id="1.20.120.160">
    <property type="entry name" value="HPT domain"/>
    <property type="match status" value="1"/>
</dbReference>
<proteinExistence type="predicted"/>
<dbReference type="Gene3D" id="3.40.50.2300">
    <property type="match status" value="1"/>
</dbReference>
<evidence type="ECO:0000256" key="4">
    <source>
        <dbReference type="ARBA" id="ARBA00022692"/>
    </source>
</evidence>
<dbReference type="SUPFAM" id="SSF47226">
    <property type="entry name" value="Histidine-containing phosphotransfer domain, HPT domain"/>
    <property type="match status" value="1"/>
</dbReference>
<keyword evidence="8" id="KW-0902">Two-component regulatory system</keyword>
<feature type="modified residue" description="4-aspartylphosphate" evidence="10">
    <location>
        <position position="2"/>
    </location>
</feature>
<evidence type="ECO:0000259" key="12">
    <source>
        <dbReference type="PROSITE" id="PS50110"/>
    </source>
</evidence>
<evidence type="ECO:0000256" key="8">
    <source>
        <dbReference type="ARBA" id="ARBA00023012"/>
    </source>
</evidence>